<reference evidence="2" key="2">
    <citation type="submission" date="2005-10" db="EMBL/GenBank/DDBJ databases">
        <title>Hahella chejuensis KCTC 2396 prodigiosin biosynthesis gene cluster.</title>
        <authorList>
            <person name="Kim J.F."/>
            <person name="Jeong H."/>
            <person name="Park Y."/>
            <person name="Kim D."/>
        </authorList>
    </citation>
    <scope>NUCLEOTIDE SEQUENCE</scope>
    <source>
        <strain evidence="2">KCTC 2396</strain>
    </source>
</reference>
<proteinExistence type="predicted"/>
<dbReference type="Pfam" id="PF19507">
    <property type="entry name" value="DUF6041"/>
    <property type="match status" value="1"/>
</dbReference>
<dbReference type="AlphaFoldDB" id="Q2S9K1"/>
<keyword evidence="1" id="KW-1133">Transmembrane helix</keyword>
<evidence type="ECO:0000256" key="1">
    <source>
        <dbReference type="SAM" id="Phobius"/>
    </source>
</evidence>
<sequence length="137" mass="15025">MKIVKILRYLFGALYVMAGVAKAFPQIEDVGVTLQKAAAANQGTWLAGLSEWLAGNAQLMAWISGIALLASGLCYLFNRMLIPAVIGQCVMLAGFVTILHRAFPQIVFVDLIFLIVALLVLWESVNQKKSLYALPHY</sequence>
<dbReference type="RefSeq" id="WP_011399731.1">
    <property type="nucleotide sequence ID" value="NC_007645.1"/>
</dbReference>
<dbReference type="STRING" id="349521.HCH_06023"/>
<evidence type="ECO:0000313" key="2">
    <source>
        <dbReference type="EMBL" id="ABB69073.1"/>
    </source>
</evidence>
<dbReference type="HOGENOM" id="CLU_1862372_0_0_6"/>
<dbReference type="InterPro" id="IPR046104">
    <property type="entry name" value="DUF6041"/>
</dbReference>
<accession>Q2S9K1</accession>
<evidence type="ECO:0000313" key="4">
    <source>
        <dbReference type="Proteomes" id="UP000000238"/>
    </source>
</evidence>
<name>Q2S9K1_HAHCH</name>
<dbReference type="eggNOG" id="ENOG5033P66">
    <property type="taxonomic scope" value="Bacteria"/>
</dbReference>
<dbReference type="OrthoDB" id="6198650at2"/>
<feature type="transmembrane region" description="Helical" evidence="1">
    <location>
        <begin position="81"/>
        <end position="99"/>
    </location>
</feature>
<feature type="transmembrane region" description="Helical" evidence="1">
    <location>
        <begin position="105"/>
        <end position="122"/>
    </location>
</feature>
<dbReference type="EMBL" id="DQ266254">
    <property type="protein sequence ID" value="ABB69073.1"/>
    <property type="molecule type" value="Genomic_DNA"/>
</dbReference>
<keyword evidence="1" id="KW-0472">Membrane</keyword>
<keyword evidence="4" id="KW-1185">Reference proteome</keyword>
<evidence type="ECO:0000313" key="3">
    <source>
        <dbReference type="EMBL" id="ABC32673.1"/>
    </source>
</evidence>
<protein>
    <submittedName>
        <fullName evidence="3">Permease of the major facilitator superfamily</fullName>
    </submittedName>
    <submittedName>
        <fullName evidence="2">Putative membrane protein</fullName>
    </submittedName>
</protein>
<keyword evidence="1" id="KW-0812">Transmembrane</keyword>
<reference evidence="3 4" key="1">
    <citation type="journal article" date="2005" name="Nucleic Acids Res.">
        <title>Genomic blueprint of Hahella chejuensis, a marine microbe producing an algicidal agent.</title>
        <authorList>
            <person name="Jeong H."/>
            <person name="Yim J.H."/>
            <person name="Lee C."/>
            <person name="Choi S.-H."/>
            <person name="Park Y.K."/>
            <person name="Yoon S.H."/>
            <person name="Hur C.-G."/>
            <person name="Kang H.-Y."/>
            <person name="Kim D."/>
            <person name="Lee H.H."/>
            <person name="Park K.H."/>
            <person name="Park S.-H."/>
            <person name="Park H.-S."/>
            <person name="Lee H.K."/>
            <person name="Oh T.K."/>
            <person name="Kim J.F."/>
        </authorList>
    </citation>
    <scope>NUCLEOTIDE SEQUENCE [LARGE SCALE GENOMIC DNA]</scope>
    <source>
        <strain evidence="3 4">KCTC 2396</strain>
    </source>
</reference>
<gene>
    <name evidence="3" type="ordered locus">HCH_06023</name>
</gene>
<organism evidence="3 4">
    <name type="scientific">Hahella chejuensis (strain KCTC 2396)</name>
    <dbReference type="NCBI Taxonomy" id="349521"/>
    <lineage>
        <taxon>Bacteria</taxon>
        <taxon>Pseudomonadati</taxon>
        <taxon>Pseudomonadota</taxon>
        <taxon>Gammaproteobacteria</taxon>
        <taxon>Oceanospirillales</taxon>
        <taxon>Hahellaceae</taxon>
        <taxon>Hahella</taxon>
    </lineage>
</organism>
<dbReference type="Proteomes" id="UP000000238">
    <property type="component" value="Chromosome"/>
</dbReference>
<dbReference type="EMBL" id="CP000155">
    <property type="protein sequence ID" value="ABC32673.1"/>
    <property type="molecule type" value="Genomic_DNA"/>
</dbReference>
<dbReference type="KEGG" id="hch:HCH_06023"/>
<feature type="transmembrane region" description="Helical" evidence="1">
    <location>
        <begin position="59"/>
        <end position="76"/>
    </location>
</feature>